<evidence type="ECO:0000256" key="1">
    <source>
        <dbReference type="SAM" id="Coils"/>
    </source>
</evidence>
<dbReference type="EnsemblPlants" id="PGSC0003DMT400087992">
    <property type="protein sequence ID" value="PGSC0003DMT400087992"/>
    <property type="gene ID" value="PGSC0003DMG400037563"/>
</dbReference>
<dbReference type="AlphaFoldDB" id="M1DF06"/>
<dbReference type="HOGENOM" id="CLU_1889482_0_0_1"/>
<evidence type="ECO:0000313" key="4">
    <source>
        <dbReference type="Proteomes" id="UP000011115"/>
    </source>
</evidence>
<feature type="region of interest" description="Disordered" evidence="2">
    <location>
        <begin position="94"/>
        <end position="135"/>
    </location>
</feature>
<reference evidence="4" key="1">
    <citation type="journal article" date="2011" name="Nature">
        <title>Genome sequence and analysis of the tuber crop potato.</title>
        <authorList>
            <consortium name="The Potato Genome Sequencing Consortium"/>
        </authorList>
    </citation>
    <scope>NUCLEOTIDE SEQUENCE [LARGE SCALE GENOMIC DNA]</scope>
    <source>
        <strain evidence="4">cv. DM1-3 516 R44</strain>
    </source>
</reference>
<accession>M1DF06</accession>
<protein>
    <submittedName>
        <fullName evidence="3">Polyprotein protein</fullName>
    </submittedName>
</protein>
<reference evidence="3" key="2">
    <citation type="submission" date="2015-06" db="UniProtKB">
        <authorList>
            <consortium name="EnsemblPlants"/>
        </authorList>
    </citation>
    <scope>IDENTIFICATION</scope>
    <source>
        <strain evidence="3">DM1-3 516 R44</strain>
    </source>
</reference>
<feature type="coiled-coil region" evidence="1">
    <location>
        <begin position="42"/>
        <end position="69"/>
    </location>
</feature>
<keyword evidence="4" id="KW-1185">Reference proteome</keyword>
<dbReference type="Gramene" id="PGSC0003DMT400087992">
    <property type="protein sequence ID" value="PGSC0003DMT400087992"/>
    <property type="gene ID" value="PGSC0003DMG400037563"/>
</dbReference>
<keyword evidence="1" id="KW-0175">Coiled coil</keyword>
<dbReference type="InParanoid" id="M1DF06"/>
<sequence>MSSRQLTNPVGEPDLDRHWTQEILRLESVKFGEPRSKSACRRTEATKEVTTLKAAIDVLRRDVDQLKSTDMSMIFGTVEAMVDAVVQISLADTPMANPTGPIVTDVTPGTDTQVQIDAPGTDAPGTDAPTDGATA</sequence>
<name>M1DF06_SOLTU</name>
<proteinExistence type="predicted"/>
<dbReference type="Proteomes" id="UP000011115">
    <property type="component" value="Unassembled WGS sequence"/>
</dbReference>
<evidence type="ECO:0000313" key="3">
    <source>
        <dbReference type="EnsemblPlants" id="PGSC0003DMT400087992"/>
    </source>
</evidence>
<evidence type="ECO:0000256" key="2">
    <source>
        <dbReference type="SAM" id="MobiDB-lite"/>
    </source>
</evidence>
<dbReference type="PaxDb" id="4113-PGSC0003DMT400087992"/>
<organism evidence="3 4">
    <name type="scientific">Solanum tuberosum</name>
    <name type="common">Potato</name>
    <dbReference type="NCBI Taxonomy" id="4113"/>
    <lineage>
        <taxon>Eukaryota</taxon>
        <taxon>Viridiplantae</taxon>
        <taxon>Streptophyta</taxon>
        <taxon>Embryophyta</taxon>
        <taxon>Tracheophyta</taxon>
        <taxon>Spermatophyta</taxon>
        <taxon>Magnoliopsida</taxon>
        <taxon>eudicotyledons</taxon>
        <taxon>Gunneridae</taxon>
        <taxon>Pentapetalae</taxon>
        <taxon>asterids</taxon>
        <taxon>lamiids</taxon>
        <taxon>Solanales</taxon>
        <taxon>Solanaceae</taxon>
        <taxon>Solanoideae</taxon>
        <taxon>Solaneae</taxon>
        <taxon>Solanum</taxon>
    </lineage>
</organism>